<dbReference type="Gene3D" id="3.30.565.10">
    <property type="entry name" value="Histidine kinase-like ATPase, C-terminal domain"/>
    <property type="match status" value="1"/>
</dbReference>
<evidence type="ECO:0000256" key="9">
    <source>
        <dbReference type="ARBA" id="ARBA00022777"/>
    </source>
</evidence>
<evidence type="ECO:0000256" key="11">
    <source>
        <dbReference type="ARBA" id="ARBA00022989"/>
    </source>
</evidence>
<feature type="domain" description="Histidine kinase" evidence="15">
    <location>
        <begin position="212"/>
        <end position="418"/>
    </location>
</feature>
<dbReference type="PROSITE" id="PS50109">
    <property type="entry name" value="HIS_KIN"/>
    <property type="match status" value="1"/>
</dbReference>
<keyword evidence="13 14" id="KW-0472">Membrane</keyword>
<dbReference type="InterPro" id="IPR036890">
    <property type="entry name" value="HATPase_C_sf"/>
</dbReference>
<keyword evidence="4" id="KW-1003">Cell membrane</keyword>
<evidence type="ECO:0000256" key="8">
    <source>
        <dbReference type="ARBA" id="ARBA00022741"/>
    </source>
</evidence>
<evidence type="ECO:0000256" key="13">
    <source>
        <dbReference type="ARBA" id="ARBA00023136"/>
    </source>
</evidence>
<proteinExistence type="predicted"/>
<dbReference type="SUPFAM" id="SSF47384">
    <property type="entry name" value="Homodimeric domain of signal transducing histidine kinase"/>
    <property type="match status" value="1"/>
</dbReference>
<organism evidence="16 17">
    <name type="scientific">Anoxybacillus tengchongensis</name>
    <dbReference type="NCBI Taxonomy" id="576944"/>
    <lineage>
        <taxon>Bacteria</taxon>
        <taxon>Bacillati</taxon>
        <taxon>Bacillota</taxon>
        <taxon>Bacilli</taxon>
        <taxon>Bacillales</taxon>
        <taxon>Anoxybacillaceae</taxon>
        <taxon>Anoxybacillus</taxon>
    </lineage>
</organism>
<dbReference type="SMART" id="SM00387">
    <property type="entry name" value="HATPase_c"/>
    <property type="match status" value="1"/>
</dbReference>
<comment type="caution">
    <text evidence="16">The sequence shown here is derived from an EMBL/GenBank/DDBJ whole genome shotgun (WGS) entry which is preliminary data.</text>
</comment>
<dbReference type="CDD" id="cd00082">
    <property type="entry name" value="HisKA"/>
    <property type="match status" value="1"/>
</dbReference>
<dbReference type="Gene3D" id="1.10.287.130">
    <property type="match status" value="1"/>
</dbReference>
<feature type="transmembrane region" description="Helical" evidence="14">
    <location>
        <begin position="102"/>
        <end position="122"/>
    </location>
</feature>
<name>A0A7X0D9T8_9BACL</name>
<keyword evidence="7 14" id="KW-0812">Transmembrane</keyword>
<comment type="subcellular location">
    <subcellularLocation>
        <location evidence="2">Cell membrane</location>
        <topology evidence="2">Multi-pass membrane protein</topology>
    </subcellularLocation>
</comment>
<dbReference type="EMBL" id="JACHES010000006">
    <property type="protein sequence ID" value="MBB6176825.1"/>
    <property type="molecule type" value="Genomic_DNA"/>
</dbReference>
<evidence type="ECO:0000256" key="3">
    <source>
        <dbReference type="ARBA" id="ARBA00012438"/>
    </source>
</evidence>
<dbReference type="PRINTS" id="PR00344">
    <property type="entry name" value="BCTRLSENSOR"/>
</dbReference>
<dbReference type="InterPro" id="IPR003661">
    <property type="entry name" value="HisK_dim/P_dom"/>
</dbReference>
<dbReference type="InterPro" id="IPR005467">
    <property type="entry name" value="His_kinase_dom"/>
</dbReference>
<dbReference type="InterPro" id="IPR036097">
    <property type="entry name" value="HisK_dim/P_sf"/>
</dbReference>
<dbReference type="RefSeq" id="WP_183248723.1">
    <property type="nucleotide sequence ID" value="NZ_JACHES010000006.1"/>
</dbReference>
<protein>
    <recommendedName>
        <fullName evidence="3">histidine kinase</fullName>
        <ecNumber evidence="3">2.7.13.3</ecNumber>
    </recommendedName>
</protein>
<dbReference type="GO" id="GO:0000155">
    <property type="term" value="F:phosphorelay sensor kinase activity"/>
    <property type="evidence" value="ECO:0007669"/>
    <property type="project" value="InterPro"/>
</dbReference>
<dbReference type="Pfam" id="PF02518">
    <property type="entry name" value="HATPase_c"/>
    <property type="match status" value="1"/>
</dbReference>
<keyword evidence="10" id="KW-0067">ATP-binding</keyword>
<evidence type="ECO:0000256" key="14">
    <source>
        <dbReference type="SAM" id="Phobius"/>
    </source>
</evidence>
<dbReference type="InterPro" id="IPR011620">
    <property type="entry name" value="Sig_transdc_His_kinase_LytS_TM"/>
</dbReference>
<dbReference type="PANTHER" id="PTHR43065:SF46">
    <property type="entry name" value="C4-DICARBOXYLATE TRANSPORT SENSOR PROTEIN DCTB"/>
    <property type="match status" value="1"/>
</dbReference>
<evidence type="ECO:0000259" key="15">
    <source>
        <dbReference type="PROSITE" id="PS50109"/>
    </source>
</evidence>
<evidence type="ECO:0000256" key="4">
    <source>
        <dbReference type="ARBA" id="ARBA00022475"/>
    </source>
</evidence>
<dbReference type="GO" id="GO:0071555">
    <property type="term" value="P:cell wall organization"/>
    <property type="evidence" value="ECO:0007669"/>
    <property type="project" value="InterPro"/>
</dbReference>
<dbReference type="PANTHER" id="PTHR43065">
    <property type="entry name" value="SENSOR HISTIDINE KINASE"/>
    <property type="match status" value="1"/>
</dbReference>
<evidence type="ECO:0000256" key="12">
    <source>
        <dbReference type="ARBA" id="ARBA00023012"/>
    </source>
</evidence>
<evidence type="ECO:0000256" key="6">
    <source>
        <dbReference type="ARBA" id="ARBA00022679"/>
    </source>
</evidence>
<gene>
    <name evidence="16" type="ORF">HNQ82_001655</name>
</gene>
<keyword evidence="6 16" id="KW-0808">Transferase</keyword>
<keyword evidence="8" id="KW-0547">Nucleotide-binding</keyword>
<keyword evidence="11 14" id="KW-1133">Transmembrane helix</keyword>
<evidence type="ECO:0000313" key="17">
    <source>
        <dbReference type="Proteomes" id="UP000523528"/>
    </source>
</evidence>
<feature type="transmembrane region" description="Helical" evidence="14">
    <location>
        <begin position="134"/>
        <end position="157"/>
    </location>
</feature>
<accession>A0A7X0D9T8</accession>
<dbReference type="SMART" id="SM00388">
    <property type="entry name" value="HisKA"/>
    <property type="match status" value="1"/>
</dbReference>
<dbReference type="InterPro" id="IPR003594">
    <property type="entry name" value="HATPase_dom"/>
</dbReference>
<sequence>MPSLIKEILLNLFFIILALLIIPIWLEERRISDHLKTILKTIAIGVCIIFCMTFPIHTTGGFIFDLRQVAIWIGGLYGGAFSAIFLSIVTVIYRIIIGGTEGIIVTMIITAIQVIICFFFYQKFQTYLSVKNRIVTITLLSVGTTILTIAFSGIWIVDEYQLSHIITTYFPAQPLAAFLGAYITETIQKHSELRRRIIRAEKMEVVGHLAASISHEVRNPLTVSRGFMQLLLQSERMNYKDKQYIQIAIEEIDRAEAIITDYLTFAKPAPEHVEKLNVKTEIERVIDILRPLANMNSIEIQASLLPFAVKGERPKFQQCLLNVMKNAIEAMPHGGILRINVSIDKDYVLIHIGDTGIGMTKEQIERLGEPYFTTKGTKGTGLGMMVVYRIVETMKGDLFIHSEVGHGTDVYMYFPSYYKSDIEKSSKRHQFEQVSY</sequence>
<dbReference type="Pfam" id="PF00512">
    <property type="entry name" value="HisKA"/>
    <property type="match status" value="1"/>
</dbReference>
<keyword evidence="5" id="KW-0597">Phosphoprotein</keyword>
<evidence type="ECO:0000256" key="7">
    <source>
        <dbReference type="ARBA" id="ARBA00022692"/>
    </source>
</evidence>
<keyword evidence="17" id="KW-1185">Reference proteome</keyword>
<dbReference type="InterPro" id="IPR004358">
    <property type="entry name" value="Sig_transdc_His_kin-like_C"/>
</dbReference>
<evidence type="ECO:0000256" key="10">
    <source>
        <dbReference type="ARBA" id="ARBA00022840"/>
    </source>
</evidence>
<feature type="transmembrane region" description="Helical" evidence="14">
    <location>
        <begin position="7"/>
        <end position="26"/>
    </location>
</feature>
<keyword evidence="9 16" id="KW-0418">Kinase</keyword>
<dbReference type="Pfam" id="PF07694">
    <property type="entry name" value="5TM-5TMR_LYT"/>
    <property type="match status" value="1"/>
</dbReference>
<feature type="transmembrane region" description="Helical" evidence="14">
    <location>
        <begin position="38"/>
        <end position="57"/>
    </location>
</feature>
<evidence type="ECO:0000313" key="16">
    <source>
        <dbReference type="EMBL" id="MBB6176825.1"/>
    </source>
</evidence>
<dbReference type="GO" id="GO:0005886">
    <property type="term" value="C:plasma membrane"/>
    <property type="evidence" value="ECO:0007669"/>
    <property type="project" value="UniProtKB-SubCell"/>
</dbReference>
<dbReference type="EC" id="2.7.13.3" evidence="3"/>
<dbReference type="GO" id="GO:0005524">
    <property type="term" value="F:ATP binding"/>
    <property type="evidence" value="ECO:0007669"/>
    <property type="project" value="UniProtKB-KW"/>
</dbReference>
<dbReference type="AlphaFoldDB" id="A0A7X0D9T8"/>
<evidence type="ECO:0000256" key="2">
    <source>
        <dbReference type="ARBA" id="ARBA00004651"/>
    </source>
</evidence>
<dbReference type="Proteomes" id="UP000523528">
    <property type="component" value="Unassembled WGS sequence"/>
</dbReference>
<comment type="catalytic activity">
    <reaction evidence="1">
        <text>ATP + protein L-histidine = ADP + protein N-phospho-L-histidine.</text>
        <dbReference type="EC" id="2.7.13.3"/>
    </reaction>
</comment>
<feature type="transmembrane region" description="Helical" evidence="14">
    <location>
        <begin position="69"/>
        <end position="96"/>
    </location>
</feature>
<dbReference type="SUPFAM" id="SSF55874">
    <property type="entry name" value="ATPase domain of HSP90 chaperone/DNA topoisomerase II/histidine kinase"/>
    <property type="match status" value="1"/>
</dbReference>
<evidence type="ECO:0000256" key="5">
    <source>
        <dbReference type="ARBA" id="ARBA00022553"/>
    </source>
</evidence>
<reference evidence="16 17" key="1">
    <citation type="submission" date="2020-08" db="EMBL/GenBank/DDBJ databases">
        <title>Genomic Encyclopedia of Type Strains, Phase IV (KMG-IV): sequencing the most valuable type-strain genomes for metagenomic binning, comparative biology and taxonomic classification.</title>
        <authorList>
            <person name="Goeker M."/>
        </authorList>
    </citation>
    <scope>NUCLEOTIDE SEQUENCE [LARGE SCALE GENOMIC DNA]</scope>
    <source>
        <strain evidence="16 17">DSM 23211</strain>
    </source>
</reference>
<evidence type="ECO:0000256" key="1">
    <source>
        <dbReference type="ARBA" id="ARBA00000085"/>
    </source>
</evidence>
<keyword evidence="12" id="KW-0902">Two-component regulatory system</keyword>